<dbReference type="Proteomes" id="UP000183410">
    <property type="component" value="Unassembled WGS sequence"/>
</dbReference>
<dbReference type="AlphaFoldDB" id="A0A1I2GWA5"/>
<dbReference type="RefSeq" id="WP_046229238.1">
    <property type="nucleotide sequence ID" value="NZ_FONN01000018.1"/>
</dbReference>
<dbReference type="InterPro" id="IPR029062">
    <property type="entry name" value="Class_I_gatase-like"/>
</dbReference>
<organism evidence="1 2">
    <name type="scientific">Paenibacillus algorifonticola</name>
    <dbReference type="NCBI Taxonomy" id="684063"/>
    <lineage>
        <taxon>Bacteria</taxon>
        <taxon>Bacillati</taxon>
        <taxon>Bacillota</taxon>
        <taxon>Bacilli</taxon>
        <taxon>Bacillales</taxon>
        <taxon>Paenibacillaceae</taxon>
        <taxon>Paenibacillus</taxon>
    </lineage>
</organism>
<dbReference type="EMBL" id="FONN01000018">
    <property type="protein sequence ID" value="SFF21077.1"/>
    <property type="molecule type" value="Genomic_DNA"/>
</dbReference>
<proteinExistence type="predicted"/>
<evidence type="ECO:0008006" key="3">
    <source>
        <dbReference type="Google" id="ProtNLM"/>
    </source>
</evidence>
<sequence length="677" mass="77044">MSDMQVALVEHNGKLMISADDRLYPPLAFRSFRPDEQNVTAFYEAGVRVMSLLVSGLNCSLGVPYSSFGETWIGENNYDFEALDRQLELFQTCAPEAKLFLMVHLDTREWWLAEHEGTPNSFSHLSQVAGYDKWREDTALYLENLIAYAEKKYPDLVLGYFLMGGRTTEWFSHSDYGESHPLKEKAYRKYTGNDTRSIPNAESRNETELGIFRHPVKQHEALDYWRFHHHLVADTVLYFAERAKQAMENRKLVGVFFGYLFELAFDRLLHEGHLAYEKLFNSQHIDIYCAPSSYAHRGFSGVGAYMNTIDSLLRRKKMFFLEFDHITHQSPKQIEGKNIPGYDSKFLSETQTLSVMRRDFCMAMAKRTGLWWFDMFGGWFDSPNMKKQIASMQDIANKLLPIPMASAAEIAVFADAESMYYADAGADINTDLLLRQMDGLGRIGAPYDLFSLSELHDPEFNRDKYKFVIFLNAFYLSPQSRKQIQVLAEKGTAILWMYCPGLITEGGFSADEVTKITGFEVELSDSAEQVIAVEHSHYSLKYGFSRSISPILHVSDPEASIWGTYEKSKMPALASKLIHGAPHFFSGMAPIPGELLQRMAVMAGVHLYCETNDPLYVNDRLIGIQAQKGGMYRFHFPKSEMTGAVELFDGAEITAMNGTTFEVEIKAGETKLFLLKD</sequence>
<evidence type="ECO:0000313" key="1">
    <source>
        <dbReference type="EMBL" id="SFF21077.1"/>
    </source>
</evidence>
<evidence type="ECO:0000313" key="2">
    <source>
        <dbReference type="Proteomes" id="UP000183410"/>
    </source>
</evidence>
<protein>
    <recommendedName>
        <fullName evidence="3">Beta-galactosidase</fullName>
    </recommendedName>
</protein>
<dbReference type="Gene3D" id="3.20.20.80">
    <property type="entry name" value="Glycosidases"/>
    <property type="match status" value="1"/>
</dbReference>
<reference evidence="2" key="1">
    <citation type="submission" date="2016-10" db="EMBL/GenBank/DDBJ databases">
        <authorList>
            <person name="Varghese N."/>
            <person name="Submissions S."/>
        </authorList>
    </citation>
    <scope>NUCLEOTIDE SEQUENCE [LARGE SCALE GENOMIC DNA]</scope>
    <source>
        <strain evidence="2">CGMCC 1.10223</strain>
    </source>
</reference>
<dbReference type="OrthoDB" id="9800974at2"/>
<keyword evidence="2" id="KW-1185">Reference proteome</keyword>
<dbReference type="Gene3D" id="3.40.50.880">
    <property type="match status" value="1"/>
</dbReference>
<gene>
    <name evidence="1" type="ORF">SAMN04487969_11854</name>
</gene>
<name>A0A1I2GWA5_9BACL</name>
<accession>A0A1I2GWA5</accession>